<sequence length="77" mass="8378">MTSIVAACLTNLPQVITLKCHTSAIEKREESVHAAATLLGKTSKIINTLKDRVPASLNPEEFPFINNWRGHLTAPAP</sequence>
<dbReference type="PANTHER" id="PTHR35307">
    <property type="entry name" value="PROTEIN, PUTATIVE-RELATED"/>
    <property type="match status" value="1"/>
</dbReference>
<organism evidence="1 2">
    <name type="scientific">Artemisia annua</name>
    <name type="common">Sweet wormwood</name>
    <dbReference type="NCBI Taxonomy" id="35608"/>
    <lineage>
        <taxon>Eukaryota</taxon>
        <taxon>Viridiplantae</taxon>
        <taxon>Streptophyta</taxon>
        <taxon>Embryophyta</taxon>
        <taxon>Tracheophyta</taxon>
        <taxon>Spermatophyta</taxon>
        <taxon>Magnoliopsida</taxon>
        <taxon>eudicotyledons</taxon>
        <taxon>Gunneridae</taxon>
        <taxon>Pentapetalae</taxon>
        <taxon>asterids</taxon>
        <taxon>campanulids</taxon>
        <taxon>Asterales</taxon>
        <taxon>Asteraceae</taxon>
        <taxon>Asteroideae</taxon>
        <taxon>Anthemideae</taxon>
        <taxon>Artemisiinae</taxon>
        <taxon>Artemisia</taxon>
    </lineage>
</organism>
<proteinExistence type="predicted"/>
<accession>A0A2U1KIX4</accession>
<dbReference type="AlphaFoldDB" id="A0A2U1KIX4"/>
<dbReference type="Proteomes" id="UP000245207">
    <property type="component" value="Unassembled WGS sequence"/>
</dbReference>
<dbReference type="EMBL" id="PKPP01017742">
    <property type="protein sequence ID" value="PWA36730.1"/>
    <property type="molecule type" value="Genomic_DNA"/>
</dbReference>
<evidence type="ECO:0000313" key="2">
    <source>
        <dbReference type="Proteomes" id="UP000245207"/>
    </source>
</evidence>
<gene>
    <name evidence="1" type="ORF">CTI12_AA596780</name>
</gene>
<keyword evidence="2" id="KW-1185">Reference proteome</keyword>
<dbReference type="OrthoDB" id="1915303at2759"/>
<name>A0A2U1KIX4_ARTAN</name>
<reference evidence="1 2" key="1">
    <citation type="journal article" date="2018" name="Mol. Plant">
        <title>The genome of Artemisia annua provides insight into the evolution of Asteraceae family and artemisinin biosynthesis.</title>
        <authorList>
            <person name="Shen Q."/>
            <person name="Zhang L."/>
            <person name="Liao Z."/>
            <person name="Wang S."/>
            <person name="Yan T."/>
            <person name="Shi P."/>
            <person name="Liu M."/>
            <person name="Fu X."/>
            <person name="Pan Q."/>
            <person name="Wang Y."/>
            <person name="Lv Z."/>
            <person name="Lu X."/>
            <person name="Zhang F."/>
            <person name="Jiang W."/>
            <person name="Ma Y."/>
            <person name="Chen M."/>
            <person name="Hao X."/>
            <person name="Li L."/>
            <person name="Tang Y."/>
            <person name="Lv G."/>
            <person name="Zhou Y."/>
            <person name="Sun X."/>
            <person name="Brodelius P.E."/>
            <person name="Rose J.K.C."/>
            <person name="Tang K."/>
        </authorList>
    </citation>
    <scope>NUCLEOTIDE SEQUENCE [LARGE SCALE GENOMIC DNA]</scope>
    <source>
        <strain evidence="2">cv. Huhao1</strain>
        <tissue evidence="1">Leaf</tissue>
    </source>
</reference>
<protein>
    <submittedName>
        <fullName evidence="1">Uncharacterized protein</fullName>
    </submittedName>
</protein>
<comment type="caution">
    <text evidence="1">The sequence shown here is derived from an EMBL/GenBank/DDBJ whole genome shotgun (WGS) entry which is preliminary data.</text>
</comment>
<dbReference type="PANTHER" id="PTHR35307:SF6">
    <property type="entry name" value="TRANSMEMBRANE PROTEIN"/>
    <property type="match status" value="1"/>
</dbReference>
<evidence type="ECO:0000313" key="1">
    <source>
        <dbReference type="EMBL" id="PWA36730.1"/>
    </source>
</evidence>